<dbReference type="RefSeq" id="WP_003600317.1">
    <property type="nucleotide sequence ID" value="NZ_AGJK01000062.1"/>
</dbReference>
<dbReference type="Proteomes" id="UP000004382">
    <property type="component" value="Unassembled WGS sequence"/>
</dbReference>
<gene>
    <name evidence="1" type="ORF">MetexDRAFT_2675</name>
</gene>
<organism evidence="1 2">
    <name type="scientific">Methylorubrum extorquens DSM 13060</name>
    <dbReference type="NCBI Taxonomy" id="882800"/>
    <lineage>
        <taxon>Bacteria</taxon>
        <taxon>Pseudomonadati</taxon>
        <taxon>Pseudomonadota</taxon>
        <taxon>Alphaproteobacteria</taxon>
        <taxon>Hyphomicrobiales</taxon>
        <taxon>Methylobacteriaceae</taxon>
        <taxon>Methylorubrum</taxon>
    </lineage>
</organism>
<dbReference type="AlphaFoldDB" id="H1KJ63"/>
<name>H1KJ63_METEX</name>
<reference evidence="1 2" key="1">
    <citation type="submission" date="2011-09" db="EMBL/GenBank/DDBJ databases">
        <title>The draft genome of Methylobacterium extorquens DSM 13060.</title>
        <authorList>
            <consortium name="US DOE Joint Genome Institute (JGI-PGF)"/>
            <person name="Lucas S."/>
            <person name="Han J."/>
            <person name="Lapidus A."/>
            <person name="Cheng J.-F."/>
            <person name="Goodwin L."/>
            <person name="Pitluck S."/>
            <person name="Peters L."/>
            <person name="Land M.L."/>
            <person name="Hauser L."/>
            <person name="Koskimaki J."/>
            <person name="Halonen O."/>
            <person name="Pirttila A."/>
            <person name="Frank C."/>
            <person name="Woyke T.J."/>
        </authorList>
    </citation>
    <scope>NUCLEOTIDE SEQUENCE [LARGE SCALE GENOMIC DNA]</scope>
    <source>
        <strain evidence="1 2">DSM 13060</strain>
    </source>
</reference>
<dbReference type="EMBL" id="AGJK01000062">
    <property type="protein sequence ID" value="EHP92442.1"/>
    <property type="molecule type" value="Genomic_DNA"/>
</dbReference>
<evidence type="ECO:0000313" key="1">
    <source>
        <dbReference type="EMBL" id="EHP92442.1"/>
    </source>
</evidence>
<accession>H1KJ63</accession>
<sequence length="68" mass="7224">MSPRELAAYRVGLRQAADMALIAAMELELRPDAGKLRQQAAIEALRGLAEGLKAEATATTTPTTENAE</sequence>
<proteinExistence type="predicted"/>
<comment type="caution">
    <text evidence="1">The sequence shown here is derived from an EMBL/GenBank/DDBJ whole genome shotgun (WGS) entry which is preliminary data.</text>
</comment>
<protein>
    <submittedName>
        <fullName evidence="1">Uncharacterized protein</fullName>
    </submittedName>
</protein>
<dbReference type="PATRIC" id="fig|882800.3.peg.2627"/>
<evidence type="ECO:0000313" key="2">
    <source>
        <dbReference type="Proteomes" id="UP000004382"/>
    </source>
</evidence>